<sequence>MAASPDLPQLDALDGWPSPEQQTDWYGSVADEQLLIDAYRGGRMHHAWLISGPRGSGKATLAYRFARFALAHPDPTLAPAATSLAIDPDHPAARKIAAHAHPNLLTLARPYDDKNKRFKESLTVDEVRRTIPFFGATAGEAGWRIAIVDAADDMNTNAANALLKVLEEPPRGALFFVLSHAPGRLLPTIRSRCRRLDLTPLTPEAIEHALERHSDAGPDERRFAALAGEGSIRRAVRFLDEDVLAIGNAFSRAVSRFPALDANAAHRLGDLVAQRGADDAFESFQDLVFDWLARRARGLPEPETLGALPPVVAAVPLAHWAEVWEKVRQSSAEVEALNLDRKQYVLTTIDMLARATRM</sequence>
<dbReference type="AlphaFoldDB" id="A0A1M5FJX0"/>
<accession>A0A1M5FJX0</accession>
<dbReference type="NCBIfam" id="NF006586">
    <property type="entry name" value="PRK09112.1"/>
    <property type="match status" value="1"/>
</dbReference>
<dbReference type="NCBIfam" id="NF005677">
    <property type="entry name" value="PRK07471.1"/>
    <property type="match status" value="1"/>
</dbReference>
<evidence type="ECO:0000313" key="2">
    <source>
        <dbReference type="EMBL" id="SHF91907.1"/>
    </source>
</evidence>
<dbReference type="InterPro" id="IPR027417">
    <property type="entry name" value="P-loop_NTPase"/>
</dbReference>
<reference evidence="2 3" key="1">
    <citation type="submission" date="2016-11" db="EMBL/GenBank/DDBJ databases">
        <authorList>
            <person name="Jaros S."/>
            <person name="Januszkiewicz K."/>
            <person name="Wedrychowicz H."/>
        </authorList>
    </citation>
    <scope>NUCLEOTIDE SEQUENCE [LARGE SCALE GENOMIC DNA]</scope>
    <source>
        <strain evidence="2 3">DSM 19436</strain>
    </source>
</reference>
<dbReference type="InterPro" id="IPR050238">
    <property type="entry name" value="DNA_Rep/Repair_Clamp_Loader"/>
</dbReference>
<proteinExistence type="predicted"/>
<dbReference type="GO" id="GO:0009360">
    <property type="term" value="C:DNA polymerase III complex"/>
    <property type="evidence" value="ECO:0007669"/>
    <property type="project" value="TreeGrafter"/>
</dbReference>
<dbReference type="EMBL" id="FQUP01000003">
    <property type="protein sequence ID" value="SHF91907.1"/>
    <property type="molecule type" value="Genomic_DNA"/>
</dbReference>
<dbReference type="SUPFAM" id="SSF52540">
    <property type="entry name" value="P-loop containing nucleoside triphosphate hydrolases"/>
    <property type="match status" value="1"/>
</dbReference>
<gene>
    <name evidence="2" type="ORF">SAMN02745157_3078</name>
</gene>
<dbReference type="Proteomes" id="UP000184485">
    <property type="component" value="Unassembled WGS sequence"/>
</dbReference>
<dbReference type="STRING" id="1122133.SAMN02745157_3078"/>
<name>A0A1M5FJX0_9HYPH</name>
<dbReference type="Pfam" id="PF13177">
    <property type="entry name" value="DNA_pol3_delta2"/>
    <property type="match status" value="1"/>
</dbReference>
<dbReference type="OrthoDB" id="9811073at2"/>
<dbReference type="PANTHER" id="PTHR11669">
    <property type="entry name" value="REPLICATION FACTOR C / DNA POLYMERASE III GAMMA-TAU SUBUNIT"/>
    <property type="match status" value="1"/>
</dbReference>
<dbReference type="RefSeq" id="WP_073054393.1">
    <property type="nucleotide sequence ID" value="NZ_FQUP01000003.1"/>
</dbReference>
<evidence type="ECO:0000313" key="3">
    <source>
        <dbReference type="Proteomes" id="UP000184485"/>
    </source>
</evidence>
<keyword evidence="3" id="KW-1185">Reference proteome</keyword>
<dbReference type="GO" id="GO:0006261">
    <property type="term" value="P:DNA-templated DNA replication"/>
    <property type="evidence" value="ECO:0007669"/>
    <property type="project" value="TreeGrafter"/>
</dbReference>
<organism evidence="2 3">
    <name type="scientific">Kaistia soli DSM 19436</name>
    <dbReference type="NCBI Taxonomy" id="1122133"/>
    <lineage>
        <taxon>Bacteria</taxon>
        <taxon>Pseudomonadati</taxon>
        <taxon>Pseudomonadota</taxon>
        <taxon>Alphaproteobacteria</taxon>
        <taxon>Hyphomicrobiales</taxon>
        <taxon>Kaistiaceae</taxon>
        <taxon>Kaistia</taxon>
    </lineage>
</organism>
<dbReference type="Gene3D" id="3.40.50.300">
    <property type="entry name" value="P-loop containing nucleotide triphosphate hydrolases"/>
    <property type="match status" value="1"/>
</dbReference>
<dbReference type="PANTHER" id="PTHR11669:SF8">
    <property type="entry name" value="DNA POLYMERASE III SUBUNIT DELTA"/>
    <property type="match status" value="1"/>
</dbReference>
<evidence type="ECO:0000256" key="1">
    <source>
        <dbReference type="SAM" id="MobiDB-lite"/>
    </source>
</evidence>
<feature type="region of interest" description="Disordered" evidence="1">
    <location>
        <begin position="1"/>
        <end position="22"/>
    </location>
</feature>
<protein>
    <submittedName>
        <fullName evidence="2">DNA polymerase-3 subunit delta</fullName>
    </submittedName>
</protein>